<dbReference type="EMBL" id="MG648863">
    <property type="protein sequence ID" value="AUH16195.1"/>
    <property type="molecule type" value="Genomic_DNA"/>
</dbReference>
<reference evidence="4" key="1">
    <citation type="journal article" date="2018" name="PLoS ONE">
        <title>Characterization of plasmids harboring blaCTX-M and blaCMY genes in E. coli from French broilers.</title>
        <authorList>
            <person name="Touzain F."/>
            <person name="Le Devendec L."/>
            <person name="De Boisseson C."/>
            <person name="Baron S."/>
            <person name="Jouy E."/>
            <person name="Perrin-Guyomard A."/>
            <person name="Blanchard Y."/>
            <person name="Kempf I."/>
        </authorList>
    </citation>
    <scope>NUCLEOTIDE SEQUENCE</scope>
    <source>
        <plasmid evidence="4">pCOV6</plasmid>
    </source>
</reference>
<evidence type="ECO:0000256" key="1">
    <source>
        <dbReference type="ARBA" id="ARBA00006135"/>
    </source>
</evidence>
<sequence>MNKVLMCALLLTAASAWGAATPHGSAYDSRMQNIPYNSQNTTVINTRAGYITTLVFDADEEVITATAGFPQGWTITSDRNRVGISPAPVKQPVTDADGKTVQKIFTPTQQDWQTNLFVTTTKRDYSLMLNVIDNDREAGNLAFVVRFSYPDDTRRQNDAARLARQQELQAAQEKERIQFALKKSTAPRNWNYTRRVAAGSESITPDFAYDNGRFTYLGFSPQKLIPSPTVIVGGSEQVITPTFSTEGTAPLAARVKSPFSVRRTGKKSTDDVSAAFVVCGVTLPQPVSSPFLNPGAVCFRGRSDRHSPITCRNFTALYVAVGIPVTGYPPHRSRRARFTHRAPASGVWR</sequence>
<gene>
    <name evidence="4" type="primary">virB9</name>
    <name evidence="4" type="ORF">PCOV6_00137</name>
</gene>
<evidence type="ECO:0000256" key="3">
    <source>
        <dbReference type="SAM" id="SignalP"/>
    </source>
</evidence>
<evidence type="ECO:0000256" key="2">
    <source>
        <dbReference type="ARBA" id="ARBA00022729"/>
    </source>
</evidence>
<dbReference type="Pfam" id="PF03524">
    <property type="entry name" value="CagX"/>
    <property type="match status" value="1"/>
</dbReference>
<feature type="signal peptide" evidence="3">
    <location>
        <begin position="1"/>
        <end position="19"/>
    </location>
</feature>
<dbReference type="Gene3D" id="2.60.40.2500">
    <property type="match status" value="1"/>
</dbReference>
<proteinExistence type="inferred from homology"/>
<dbReference type="AlphaFoldDB" id="A0A2H5BZM3"/>
<keyword evidence="2 3" id="KW-0732">Signal</keyword>
<accession>A0A2H5BZM3</accession>
<dbReference type="InterPro" id="IPR038161">
    <property type="entry name" value="VirB9/CagX/TrbG_C_sf"/>
</dbReference>
<geneLocation type="plasmid" evidence="4">
    <name>pCOV6</name>
</geneLocation>
<dbReference type="CDD" id="cd06911">
    <property type="entry name" value="VirB9_CagX_TrbG"/>
    <property type="match status" value="1"/>
</dbReference>
<dbReference type="InterPro" id="IPR033645">
    <property type="entry name" value="VirB9/CagX/TrbG_C"/>
</dbReference>
<comment type="similarity">
    <text evidence="1">Belongs to the TrbG/VirB9 family.</text>
</comment>
<protein>
    <submittedName>
        <fullName evidence="4">Type IV secretion system protein virB9</fullName>
    </submittedName>
</protein>
<keyword evidence="4" id="KW-0614">Plasmid</keyword>
<evidence type="ECO:0000313" key="4">
    <source>
        <dbReference type="EMBL" id="AUH16195.1"/>
    </source>
</evidence>
<feature type="chain" id="PRO_5014146776" evidence="3">
    <location>
        <begin position="20"/>
        <end position="349"/>
    </location>
</feature>
<organism evidence="4">
    <name type="scientific">Escherichia coli</name>
    <dbReference type="NCBI Taxonomy" id="562"/>
    <lineage>
        <taxon>Bacteria</taxon>
        <taxon>Pseudomonadati</taxon>
        <taxon>Pseudomonadota</taxon>
        <taxon>Gammaproteobacteria</taxon>
        <taxon>Enterobacterales</taxon>
        <taxon>Enterobacteriaceae</taxon>
        <taxon>Escherichia</taxon>
    </lineage>
</organism>
<dbReference type="InterPro" id="IPR010258">
    <property type="entry name" value="Conjugal_tfr_TrbG/VirB9/CagX"/>
</dbReference>
<name>A0A2H5BZM3_ECOLX</name>